<feature type="region of interest" description="Disordered" evidence="1">
    <location>
        <begin position="1"/>
        <end position="49"/>
    </location>
</feature>
<proteinExistence type="predicted"/>
<accession>A0A7G2CEL4</accession>
<feature type="region of interest" description="Disordered" evidence="1">
    <location>
        <begin position="199"/>
        <end position="241"/>
    </location>
</feature>
<protein>
    <submittedName>
        <fullName evidence="2">Uncharacterized protein</fullName>
    </submittedName>
</protein>
<organism evidence="2 3">
    <name type="scientific">Angomonas deanei</name>
    <dbReference type="NCBI Taxonomy" id="59799"/>
    <lineage>
        <taxon>Eukaryota</taxon>
        <taxon>Discoba</taxon>
        <taxon>Euglenozoa</taxon>
        <taxon>Kinetoplastea</taxon>
        <taxon>Metakinetoplastina</taxon>
        <taxon>Trypanosomatida</taxon>
        <taxon>Trypanosomatidae</taxon>
        <taxon>Strigomonadinae</taxon>
        <taxon>Angomonas</taxon>
    </lineage>
</organism>
<feature type="compositionally biased region" description="Polar residues" evidence="1">
    <location>
        <begin position="216"/>
        <end position="227"/>
    </location>
</feature>
<dbReference type="VEuPathDB" id="TriTrypDB:ADEAN_000526500"/>
<dbReference type="Proteomes" id="UP000515908">
    <property type="component" value="Chromosome 09"/>
</dbReference>
<evidence type="ECO:0000313" key="2">
    <source>
        <dbReference type="EMBL" id="CAD2217785.1"/>
    </source>
</evidence>
<gene>
    <name evidence="2" type="ORF">ADEAN_000526500</name>
</gene>
<dbReference type="EMBL" id="LR877153">
    <property type="protein sequence ID" value="CAD2217785.1"/>
    <property type="molecule type" value="Genomic_DNA"/>
</dbReference>
<reference evidence="2 3" key="1">
    <citation type="submission" date="2020-08" db="EMBL/GenBank/DDBJ databases">
        <authorList>
            <person name="Newling K."/>
            <person name="Davey J."/>
            <person name="Forrester S."/>
        </authorList>
    </citation>
    <scope>NUCLEOTIDE SEQUENCE [LARGE SCALE GENOMIC DNA]</scope>
    <source>
        <strain evidence="3">Crithidia deanei Carvalho (ATCC PRA-265)</strain>
    </source>
</reference>
<feature type="compositionally biased region" description="Basic and acidic residues" evidence="1">
    <location>
        <begin position="228"/>
        <end position="241"/>
    </location>
</feature>
<evidence type="ECO:0000313" key="3">
    <source>
        <dbReference type="Proteomes" id="UP000515908"/>
    </source>
</evidence>
<keyword evidence="3" id="KW-1185">Reference proteome</keyword>
<dbReference type="AlphaFoldDB" id="A0A7G2CEL4"/>
<name>A0A7G2CEL4_9TRYP</name>
<sequence>MSFFGSGSDDDDTSSSSSADAMEAVNLLKNASKAPTPSPAAPRIVAPTARGHGYTSLLKAGSSIQTEREGNKEEKSVFGNSIAKALQLKKETQQELLLGRLKRQREAEKNDAELVEKDLQVAPFVSPAYRKVLRERTTKPTNTPAEEEEEDLLDKYIADLEKSAPAKTASETTEGGAVNFYDKQMNAILLQGAKSEAPAEEATPVSAPSALPVAENGSTGQAPSTETLSHREGKPEAKTDHQKELFVLRELRKRRRVDDTFIEAATQRSEERILVGLRSMGMRV</sequence>
<evidence type="ECO:0000256" key="1">
    <source>
        <dbReference type="SAM" id="MobiDB-lite"/>
    </source>
</evidence>